<sequence>MTISAVVRVVPDKNTGTALPEPSTDKLQAAANVLVRLGFVRVRTLSFGVSFLGQPDDFKRVFDVELREGQAFAEEIRPMGELADLVDRLEVTPPAILYA</sequence>
<evidence type="ECO:0000313" key="1">
    <source>
        <dbReference type="EMBL" id="SAK65970.1"/>
    </source>
</evidence>
<keyword evidence="2" id="KW-1185">Reference proteome</keyword>
<evidence type="ECO:0000313" key="2">
    <source>
        <dbReference type="Proteomes" id="UP000071859"/>
    </source>
</evidence>
<reference evidence="1" key="1">
    <citation type="submission" date="2016-01" db="EMBL/GenBank/DDBJ databases">
        <authorList>
            <person name="Peeters C."/>
        </authorList>
    </citation>
    <scope>NUCLEOTIDE SEQUENCE</scope>
    <source>
        <strain evidence="1">LMG 29321</strain>
    </source>
</reference>
<comment type="caution">
    <text evidence="1">The sequence shown here is derived from an EMBL/GenBank/DDBJ whole genome shotgun (WGS) entry which is preliminary data.</text>
</comment>
<dbReference type="AlphaFoldDB" id="A0A158B7T9"/>
<name>A0A158B7T9_9BURK</name>
<organism evidence="1 2">
    <name type="scientific">Caballeronia calidae</name>
    <dbReference type="NCBI Taxonomy" id="1777139"/>
    <lineage>
        <taxon>Bacteria</taxon>
        <taxon>Pseudomonadati</taxon>
        <taxon>Pseudomonadota</taxon>
        <taxon>Betaproteobacteria</taxon>
        <taxon>Burkholderiales</taxon>
        <taxon>Burkholderiaceae</taxon>
        <taxon>Caballeronia</taxon>
    </lineage>
</organism>
<dbReference type="RefSeq" id="WP_062604715.1">
    <property type="nucleotide sequence ID" value="NZ_FCOX02000009.1"/>
</dbReference>
<dbReference type="Proteomes" id="UP000071859">
    <property type="component" value="Unassembled WGS sequence"/>
</dbReference>
<protein>
    <submittedName>
        <fullName evidence="1">Uncharacterized protein</fullName>
    </submittedName>
</protein>
<accession>A0A158B7T9</accession>
<dbReference type="EMBL" id="FCOX02000009">
    <property type="protein sequence ID" value="SAK65970.1"/>
    <property type="molecule type" value="Genomic_DNA"/>
</dbReference>
<proteinExistence type="predicted"/>
<gene>
    <name evidence="1" type="ORF">AWB78_02373</name>
</gene>